<sequence length="87" mass="9919">MKSSDVFAQVQLAQAFATEELKRKLAPVGKFVADEMISKRVFTITFAGDKFPGIYTRDIVDYLRTLGYEIRTESHRNESYIIVTAKP</sequence>
<keyword evidence="2" id="KW-1185">Reference proteome</keyword>
<dbReference type="Proteomes" id="UP000221110">
    <property type="component" value="Segment"/>
</dbReference>
<organism evidence="1 2">
    <name type="scientific">Aeromonas phage AS-gz</name>
    <dbReference type="NCBI Taxonomy" id="2026082"/>
    <lineage>
        <taxon>Viruses</taxon>
        <taxon>Duplodnaviria</taxon>
        <taxon>Heunggongvirae</taxon>
        <taxon>Uroviricota</taxon>
        <taxon>Caudoviricetes</taxon>
        <taxon>Pantevenvirales</taxon>
        <taxon>Straboviridae</taxon>
        <taxon>Tulanevirus</taxon>
        <taxon>Tulanevirus asgz</taxon>
    </lineage>
</organism>
<dbReference type="EMBL" id="MF479730">
    <property type="protein sequence ID" value="ASU00730.1"/>
    <property type="molecule type" value="Genomic_DNA"/>
</dbReference>
<protein>
    <submittedName>
        <fullName evidence="1">Uncharacterized protein</fullName>
    </submittedName>
</protein>
<dbReference type="RefSeq" id="YP_009613181.1">
    <property type="nucleotide sequence ID" value="NC_042019.1"/>
</dbReference>
<evidence type="ECO:0000313" key="2">
    <source>
        <dbReference type="Proteomes" id="UP000221110"/>
    </source>
</evidence>
<name>A0A223LE10_9CAUD</name>
<proteinExistence type="predicted"/>
<reference evidence="1 2" key="1">
    <citation type="submission" date="2017-07" db="EMBL/GenBank/DDBJ databases">
        <title>In vitro design and evaluation of phage cocktails against multidrug-resistant Aeromonas salmonicida.</title>
        <authorList>
            <person name="Chen L."/>
            <person name="Yuan S."/>
            <person name="Ma Y."/>
        </authorList>
    </citation>
    <scope>NUCLEOTIDE SEQUENCE [LARGE SCALE GENOMIC DNA]</scope>
</reference>
<accession>A0A223LE10</accession>
<evidence type="ECO:0000313" key="1">
    <source>
        <dbReference type="EMBL" id="ASU00730.1"/>
    </source>
</evidence>
<dbReference type="KEGG" id="vg:40089551"/>
<dbReference type="GeneID" id="40089551"/>